<sequence length="509" mass="55925">MILVEKDFWSERGTDDTSSEELGTPKPSVLFADMASSGCWKCLSRPSTSQLIQANHATLRLPVTAAAATAGFSTSAAVYKNPLGLKPKGPGAFSQNQARGGKTLKIKKKPPPVRTGKPPAEGERKALRKRIVLSNTNALEVEGLEDLGLQNVGSEALVAKVVGLSGSTVDSLRASEAFKITQGWNLFRRPAILIRNEGVICVKALEEAEAEKKTERLVIDGGRVSGKSLMLLHAMASAFVKGWIVLNIADTQELVNACTEYSPMPDTTPTLFSQNIYTAAWLGRIGKANEAILDKLQLSQTHSLPIPLQENISLLRLCELGSREIEHSWPIFQAFWKEITAADRPPVLMSVDGLQWIMKDSLYRNADFDLIHAHDLAIVNHFVQYLSGEKSLPNGGAVIAATSRSHAPISRSTDLAILQQLNRQAEEEVTERDPFEKKYDERADKALQKVQVMWLNGLSKIEARALMEYWAQSGVLRQRVDEKTVAEKWALAGNGVVGELERGALRMRI</sequence>
<protein>
    <recommendedName>
        <fullName evidence="7">Small ribosomal subunit protein mS29</fullName>
    </recommendedName>
</protein>
<dbReference type="GO" id="GO:0005763">
    <property type="term" value="C:mitochondrial small ribosomal subunit"/>
    <property type="evidence" value="ECO:0007669"/>
    <property type="project" value="TreeGrafter"/>
</dbReference>
<organism evidence="9 10">
    <name type="scientific">Monilinia fructicola</name>
    <name type="common">Brown rot fungus</name>
    <name type="synonym">Ciboria fructicola</name>
    <dbReference type="NCBI Taxonomy" id="38448"/>
    <lineage>
        <taxon>Eukaryota</taxon>
        <taxon>Fungi</taxon>
        <taxon>Dikarya</taxon>
        <taxon>Ascomycota</taxon>
        <taxon>Pezizomycotina</taxon>
        <taxon>Leotiomycetes</taxon>
        <taxon>Helotiales</taxon>
        <taxon>Sclerotiniaceae</taxon>
        <taxon>Monilinia</taxon>
    </lineage>
</organism>
<dbReference type="EMBL" id="VICG01000001">
    <property type="protein sequence ID" value="KAA8577181.1"/>
    <property type="molecule type" value="Genomic_DNA"/>
</dbReference>
<keyword evidence="6" id="KW-0687">Ribonucleoprotein</keyword>
<dbReference type="Proteomes" id="UP000322873">
    <property type="component" value="Unassembled WGS sequence"/>
</dbReference>
<dbReference type="Pfam" id="PF10236">
    <property type="entry name" value="DAP3"/>
    <property type="match status" value="1"/>
</dbReference>
<keyword evidence="5" id="KW-0496">Mitochondrion</keyword>
<comment type="caution">
    <text evidence="9">The sequence shown here is derived from an EMBL/GenBank/DDBJ whole genome shotgun (WGS) entry which is preliminary data.</text>
</comment>
<evidence type="ECO:0000313" key="9">
    <source>
        <dbReference type="EMBL" id="KAA8577181.1"/>
    </source>
</evidence>
<dbReference type="AlphaFoldDB" id="A0A5M9K6B9"/>
<evidence type="ECO:0000256" key="3">
    <source>
        <dbReference type="ARBA" id="ARBA00022946"/>
    </source>
</evidence>
<evidence type="ECO:0000256" key="7">
    <source>
        <dbReference type="ARBA" id="ARBA00035140"/>
    </source>
</evidence>
<dbReference type="PANTHER" id="PTHR12810:SF0">
    <property type="entry name" value="SMALL RIBOSOMAL SUBUNIT PROTEIN MS29"/>
    <property type="match status" value="1"/>
</dbReference>
<feature type="region of interest" description="Disordered" evidence="8">
    <location>
        <begin position="88"/>
        <end position="122"/>
    </location>
</feature>
<name>A0A5M9K6B9_MONFR</name>
<dbReference type="GO" id="GO:0003735">
    <property type="term" value="F:structural constituent of ribosome"/>
    <property type="evidence" value="ECO:0007669"/>
    <property type="project" value="TreeGrafter"/>
</dbReference>
<evidence type="ECO:0000256" key="4">
    <source>
        <dbReference type="ARBA" id="ARBA00022980"/>
    </source>
</evidence>
<keyword evidence="4" id="KW-0689">Ribosomal protein</keyword>
<keyword evidence="3" id="KW-0809">Transit peptide</keyword>
<comment type="subcellular location">
    <subcellularLocation>
        <location evidence="1">Mitochondrion</location>
    </subcellularLocation>
</comment>
<accession>A0A5M9K6B9</accession>
<evidence type="ECO:0000313" key="10">
    <source>
        <dbReference type="Proteomes" id="UP000322873"/>
    </source>
</evidence>
<dbReference type="VEuPathDB" id="FungiDB:MFRU_021g01010"/>
<evidence type="ECO:0000256" key="8">
    <source>
        <dbReference type="SAM" id="MobiDB-lite"/>
    </source>
</evidence>
<dbReference type="PANTHER" id="PTHR12810">
    <property type="entry name" value="MITOCHONDRIAL 28S RIBOSOMAL PROTEIN S29"/>
    <property type="match status" value="1"/>
</dbReference>
<dbReference type="OrthoDB" id="274828at2759"/>
<gene>
    <name evidence="9" type="ORF">EYC84_007176</name>
</gene>
<dbReference type="InterPro" id="IPR019368">
    <property type="entry name" value="Ribosomal_mS29"/>
</dbReference>
<evidence type="ECO:0000256" key="1">
    <source>
        <dbReference type="ARBA" id="ARBA00004173"/>
    </source>
</evidence>
<evidence type="ECO:0000256" key="2">
    <source>
        <dbReference type="ARBA" id="ARBA00009863"/>
    </source>
</evidence>
<evidence type="ECO:0000256" key="6">
    <source>
        <dbReference type="ARBA" id="ARBA00023274"/>
    </source>
</evidence>
<evidence type="ECO:0000256" key="5">
    <source>
        <dbReference type="ARBA" id="ARBA00023128"/>
    </source>
</evidence>
<keyword evidence="10" id="KW-1185">Reference proteome</keyword>
<feature type="compositionally biased region" description="Basic residues" evidence="8">
    <location>
        <begin position="102"/>
        <end position="111"/>
    </location>
</feature>
<comment type="similarity">
    <text evidence="2">Belongs to the mitochondrion-specific ribosomal protein mS29 family.</text>
</comment>
<proteinExistence type="inferred from homology"/>
<reference evidence="9 10" key="1">
    <citation type="submission" date="2019-06" db="EMBL/GenBank/DDBJ databases">
        <title>Genome Sequence of the Brown Rot Fungal Pathogen Monilinia fructicola.</title>
        <authorList>
            <person name="De Miccolis Angelini R.M."/>
            <person name="Landi L."/>
            <person name="Abate D."/>
            <person name="Pollastro S."/>
            <person name="Romanazzi G."/>
            <person name="Faretra F."/>
        </authorList>
    </citation>
    <scope>NUCLEOTIDE SEQUENCE [LARGE SCALE GENOMIC DNA]</scope>
    <source>
        <strain evidence="9 10">Mfrc123</strain>
    </source>
</reference>